<gene>
    <name evidence="6" type="ORF">FHR72_003561</name>
</gene>
<dbReference type="AlphaFoldDB" id="A0A839QC59"/>
<feature type="domain" description="ABC transporter" evidence="5">
    <location>
        <begin position="3"/>
        <end position="207"/>
    </location>
</feature>
<dbReference type="PANTHER" id="PTHR42734">
    <property type="entry name" value="METAL TRANSPORT SYSTEM ATP-BINDING PROTEIN TM_0124-RELATED"/>
    <property type="match status" value="1"/>
</dbReference>
<evidence type="ECO:0000256" key="3">
    <source>
        <dbReference type="ARBA" id="ARBA00022741"/>
    </source>
</evidence>
<keyword evidence="2" id="KW-0813">Transport</keyword>
<comment type="caution">
    <text evidence="6">The sequence shown here is derived from an EMBL/GenBank/DDBJ whole genome shotgun (WGS) entry which is preliminary data.</text>
</comment>
<dbReference type="NCBIfam" id="NF040873">
    <property type="entry name" value="AztA"/>
    <property type="match status" value="1"/>
</dbReference>
<keyword evidence="3" id="KW-0547">Nucleotide-binding</keyword>
<dbReference type="GO" id="GO:0005524">
    <property type="term" value="F:ATP binding"/>
    <property type="evidence" value="ECO:0007669"/>
    <property type="project" value="UniProtKB-KW"/>
</dbReference>
<dbReference type="InterPro" id="IPR027417">
    <property type="entry name" value="P-loop_NTPase"/>
</dbReference>
<dbReference type="InterPro" id="IPR003593">
    <property type="entry name" value="AAA+_ATPase"/>
</dbReference>
<evidence type="ECO:0000259" key="5">
    <source>
        <dbReference type="PROSITE" id="PS50893"/>
    </source>
</evidence>
<dbReference type="PROSITE" id="PS00211">
    <property type="entry name" value="ABC_TRANSPORTER_1"/>
    <property type="match status" value="1"/>
</dbReference>
<dbReference type="Proteomes" id="UP000550501">
    <property type="component" value="Unassembled WGS sequence"/>
</dbReference>
<proteinExistence type="inferred from homology"/>
<accession>A0A839QC59</accession>
<dbReference type="GO" id="GO:0016887">
    <property type="term" value="F:ATP hydrolysis activity"/>
    <property type="evidence" value="ECO:0007669"/>
    <property type="project" value="InterPro"/>
</dbReference>
<dbReference type="SMART" id="SM00382">
    <property type="entry name" value="AAA"/>
    <property type="match status" value="1"/>
</dbReference>
<protein>
    <submittedName>
        <fullName evidence="6">Zinc/manganese transport system ATP-binding protein</fullName>
    </submittedName>
</protein>
<evidence type="ECO:0000313" key="6">
    <source>
        <dbReference type="EMBL" id="MBB2992065.1"/>
    </source>
</evidence>
<dbReference type="InterPro" id="IPR050153">
    <property type="entry name" value="Metal_Ion_Import_ABC"/>
</dbReference>
<dbReference type="SUPFAM" id="SSF52540">
    <property type="entry name" value="P-loop containing nucleoside triphosphate hydrolases"/>
    <property type="match status" value="1"/>
</dbReference>
<organism evidence="6 7">
    <name type="scientific">Mycolicibacterium iranicum</name>
    <name type="common">Mycobacterium iranicum</name>
    <dbReference type="NCBI Taxonomy" id="912594"/>
    <lineage>
        <taxon>Bacteria</taxon>
        <taxon>Bacillati</taxon>
        <taxon>Actinomycetota</taxon>
        <taxon>Actinomycetes</taxon>
        <taxon>Mycobacteriales</taxon>
        <taxon>Mycobacteriaceae</taxon>
        <taxon>Mycolicibacterium</taxon>
    </lineage>
</organism>
<evidence type="ECO:0000256" key="2">
    <source>
        <dbReference type="ARBA" id="ARBA00022448"/>
    </source>
</evidence>
<dbReference type="InterPro" id="IPR047748">
    <property type="entry name" value="AztA-like"/>
</dbReference>
<dbReference type="Pfam" id="PF00005">
    <property type="entry name" value="ABC_tran"/>
    <property type="match status" value="1"/>
</dbReference>
<reference evidence="6 7" key="1">
    <citation type="submission" date="2020-08" db="EMBL/GenBank/DDBJ databases">
        <title>The Agave Microbiome: Exploring the role of microbial communities in plant adaptations to desert environments.</title>
        <authorList>
            <person name="Partida-Martinez L.P."/>
        </authorList>
    </citation>
    <scope>NUCLEOTIDE SEQUENCE [LARGE SCALE GENOMIC DNA]</scope>
    <source>
        <strain evidence="6 7">AT2.18</strain>
    </source>
</reference>
<dbReference type="PANTHER" id="PTHR42734:SF5">
    <property type="entry name" value="IRON TRANSPORT SYSTEM ATP-BINDING PROTEIN HI_0361-RELATED"/>
    <property type="match status" value="1"/>
</dbReference>
<dbReference type="InterPro" id="IPR017871">
    <property type="entry name" value="ABC_transporter-like_CS"/>
</dbReference>
<dbReference type="Gene3D" id="3.40.50.300">
    <property type="entry name" value="P-loop containing nucleotide triphosphate hydrolases"/>
    <property type="match status" value="1"/>
</dbReference>
<keyword evidence="4 6" id="KW-0067">ATP-binding</keyword>
<evidence type="ECO:0000313" key="7">
    <source>
        <dbReference type="Proteomes" id="UP000550501"/>
    </source>
</evidence>
<dbReference type="EMBL" id="JACHVU010000008">
    <property type="protein sequence ID" value="MBB2992065.1"/>
    <property type="molecule type" value="Genomic_DNA"/>
</dbReference>
<evidence type="ECO:0000256" key="4">
    <source>
        <dbReference type="ARBA" id="ARBA00022840"/>
    </source>
</evidence>
<dbReference type="RefSeq" id="WP_183470432.1">
    <property type="nucleotide sequence ID" value="NZ_JACHVU010000008.1"/>
</dbReference>
<sequence length="208" mass="22530">MNTIFNKVTFGYDGARVFDGLSLTVAPRALTAVVGSNGSGKSTLLDLLAGIRRPEQGHVRTDADDIALAVQRSRVSDAFPITVAEAVMMGRWRRLGLFRRPRAGDRAVVDMWLTELGLDDLRTRSLGELSGGQRQRVLLAQALVQEAPLVLLDEPTTGLDAQSCAVVVHHLRRLADSGTTVVVATHDSAVVEAADHRIDLDARCRALR</sequence>
<comment type="similarity">
    <text evidence="1">Belongs to the ABC transporter superfamily.</text>
</comment>
<dbReference type="PROSITE" id="PS50893">
    <property type="entry name" value="ABC_TRANSPORTER_2"/>
    <property type="match status" value="1"/>
</dbReference>
<evidence type="ECO:0000256" key="1">
    <source>
        <dbReference type="ARBA" id="ARBA00005417"/>
    </source>
</evidence>
<name>A0A839QC59_MYCIR</name>
<keyword evidence="7" id="KW-1185">Reference proteome</keyword>
<dbReference type="InterPro" id="IPR003439">
    <property type="entry name" value="ABC_transporter-like_ATP-bd"/>
</dbReference>